<protein>
    <submittedName>
        <fullName evidence="1">Uncharacterized protein</fullName>
    </submittedName>
</protein>
<evidence type="ECO:0000313" key="1">
    <source>
        <dbReference type="EMBL" id="CAI9615409.1"/>
    </source>
</evidence>
<accession>A0ABN9H2P4</accession>
<gene>
    <name evidence="1" type="ORF">SPARVUS_LOCUS15232915</name>
</gene>
<feature type="non-terminal residue" evidence="1">
    <location>
        <position position="1"/>
    </location>
</feature>
<evidence type="ECO:0000313" key="2">
    <source>
        <dbReference type="Proteomes" id="UP001162483"/>
    </source>
</evidence>
<keyword evidence="2" id="KW-1185">Reference proteome</keyword>
<name>A0ABN9H2P4_9NEOB</name>
<sequence length="62" mass="7430">RRRRRVRKVAWERDVQEREKLLVEVFGSWESRVIGGGGGCRRWVKEAVRTQYTIVSEEQKDI</sequence>
<reference evidence="1" key="1">
    <citation type="submission" date="2023-05" db="EMBL/GenBank/DDBJ databases">
        <authorList>
            <person name="Stuckert A."/>
        </authorList>
    </citation>
    <scope>NUCLEOTIDE SEQUENCE</scope>
</reference>
<comment type="caution">
    <text evidence="1">The sequence shown here is derived from an EMBL/GenBank/DDBJ whole genome shotgun (WGS) entry which is preliminary data.</text>
</comment>
<proteinExistence type="predicted"/>
<dbReference type="Proteomes" id="UP001162483">
    <property type="component" value="Unassembled WGS sequence"/>
</dbReference>
<organism evidence="1 2">
    <name type="scientific">Staurois parvus</name>
    <dbReference type="NCBI Taxonomy" id="386267"/>
    <lineage>
        <taxon>Eukaryota</taxon>
        <taxon>Metazoa</taxon>
        <taxon>Chordata</taxon>
        <taxon>Craniata</taxon>
        <taxon>Vertebrata</taxon>
        <taxon>Euteleostomi</taxon>
        <taxon>Amphibia</taxon>
        <taxon>Batrachia</taxon>
        <taxon>Anura</taxon>
        <taxon>Neobatrachia</taxon>
        <taxon>Ranoidea</taxon>
        <taxon>Ranidae</taxon>
        <taxon>Staurois</taxon>
    </lineage>
</organism>
<dbReference type="EMBL" id="CATNWA010019868">
    <property type="protein sequence ID" value="CAI9615409.1"/>
    <property type="molecule type" value="Genomic_DNA"/>
</dbReference>